<proteinExistence type="predicted"/>
<feature type="domain" description="Serine aminopeptidase S33" evidence="1">
    <location>
        <begin position="138"/>
        <end position="278"/>
    </location>
</feature>
<dbReference type="Pfam" id="PF12146">
    <property type="entry name" value="Hydrolase_4"/>
    <property type="match status" value="1"/>
</dbReference>
<dbReference type="SUPFAM" id="SSF53474">
    <property type="entry name" value="alpha/beta-Hydrolases"/>
    <property type="match status" value="1"/>
</dbReference>
<dbReference type="Proteomes" id="UP000266677">
    <property type="component" value="Unassembled WGS sequence"/>
</dbReference>
<dbReference type="InterPro" id="IPR051044">
    <property type="entry name" value="MAG_DAG_Lipase"/>
</dbReference>
<evidence type="ECO:0000313" key="2">
    <source>
        <dbReference type="EMBL" id="RJO74797.1"/>
    </source>
</evidence>
<sequence>MGCSRCWSGRGGRRAVGLPAVHLRPIVHLTDDNSRNEPAECDIDTFDCFADAFGGNRSGYRDIGPLRSVSASPRLVTVTNETAVGVSNITGESWVPDVLGSDYQQRTLHLGSDPDGEGAAVATLVRHLPEQSTETTADAVLYVHGFTDYFFQEHLAEHFAARGHRFYALDLRKCGRSLRAGQTPHYVTDLAFYDAELNEALRIVRAETGRPVLVVAHSTGGLVTPLWLDRLRAAGGIDAVSGLVLNSPWFDLQGPSYYRTIGTPVIKALGRFRSMARLPGDDISTYGDSLHRSVAGEWDYNLDWKPLAGFPVHFGWLAAIRDGHTQLHRGLDIGVPALILRSRISKFASKYGPAVDVADSVLDVRQIQRWAGCLGDRTNIVPIDGARHDVFLSSEGPLAEAFSELDSWLDWLAGFRSPKAGA</sequence>
<dbReference type="PANTHER" id="PTHR11614">
    <property type="entry name" value="PHOSPHOLIPASE-RELATED"/>
    <property type="match status" value="1"/>
</dbReference>
<keyword evidence="3" id="KW-1185">Reference proteome</keyword>
<comment type="caution">
    <text evidence="2">The sequence shown here is derived from an EMBL/GenBank/DDBJ whole genome shotgun (WGS) entry which is preliminary data.</text>
</comment>
<keyword evidence="2" id="KW-0378">Hydrolase</keyword>
<dbReference type="GO" id="GO:0016787">
    <property type="term" value="F:hydrolase activity"/>
    <property type="evidence" value="ECO:0007669"/>
    <property type="project" value="UniProtKB-KW"/>
</dbReference>
<gene>
    <name evidence="2" type="ORF">D5S18_15235</name>
</gene>
<dbReference type="Gene3D" id="3.40.50.1820">
    <property type="entry name" value="alpha/beta hydrolase"/>
    <property type="match status" value="1"/>
</dbReference>
<organism evidence="2 3">
    <name type="scientific">Nocardia panacis</name>
    <dbReference type="NCBI Taxonomy" id="2340916"/>
    <lineage>
        <taxon>Bacteria</taxon>
        <taxon>Bacillati</taxon>
        <taxon>Actinomycetota</taxon>
        <taxon>Actinomycetes</taxon>
        <taxon>Mycobacteriales</taxon>
        <taxon>Nocardiaceae</taxon>
        <taxon>Nocardia</taxon>
    </lineage>
</organism>
<reference evidence="2 3" key="1">
    <citation type="submission" date="2018-09" db="EMBL/GenBank/DDBJ databases">
        <title>YIM PH21274 draft genome.</title>
        <authorList>
            <person name="Miao C."/>
        </authorList>
    </citation>
    <scope>NUCLEOTIDE SEQUENCE [LARGE SCALE GENOMIC DNA]</scope>
    <source>
        <strain evidence="2 3">YIM PH 21724</strain>
    </source>
</reference>
<dbReference type="InterPro" id="IPR022742">
    <property type="entry name" value="Hydrolase_4"/>
</dbReference>
<dbReference type="AlphaFoldDB" id="A0A3A4KZ50"/>
<evidence type="ECO:0000313" key="3">
    <source>
        <dbReference type="Proteomes" id="UP000266677"/>
    </source>
</evidence>
<evidence type="ECO:0000259" key="1">
    <source>
        <dbReference type="Pfam" id="PF12146"/>
    </source>
</evidence>
<protein>
    <submittedName>
        <fullName evidence="2">Alpha/beta hydrolase</fullName>
    </submittedName>
</protein>
<dbReference type="InterPro" id="IPR029058">
    <property type="entry name" value="AB_hydrolase_fold"/>
</dbReference>
<accession>A0A3A4KZ50</accession>
<dbReference type="OrthoDB" id="9801217at2"/>
<name>A0A3A4KZ50_9NOCA</name>
<dbReference type="EMBL" id="QZFU01000019">
    <property type="protein sequence ID" value="RJO74797.1"/>
    <property type="molecule type" value="Genomic_DNA"/>
</dbReference>